<dbReference type="EMBL" id="VYDA01000669">
    <property type="protein sequence ID" value="MYH63727.1"/>
    <property type="molecule type" value="Genomic_DNA"/>
</dbReference>
<accession>A0A6B1G5L7</accession>
<dbReference type="GO" id="GO:0016740">
    <property type="term" value="F:transferase activity"/>
    <property type="evidence" value="ECO:0007669"/>
    <property type="project" value="UniProtKB-KW"/>
</dbReference>
<name>A0A6B1G5L7_9CHLR</name>
<dbReference type="InterPro" id="IPR014942">
    <property type="entry name" value="AbiEii"/>
</dbReference>
<protein>
    <submittedName>
        <fullName evidence="1">Nucleotidyl transferase AbiEii/AbiGii toxin family protein</fullName>
    </submittedName>
</protein>
<dbReference type="Pfam" id="PF08843">
    <property type="entry name" value="AbiEii"/>
    <property type="match status" value="1"/>
</dbReference>
<proteinExistence type="predicted"/>
<comment type="caution">
    <text evidence="1">The sequence shown here is derived from an EMBL/GenBank/DDBJ whole genome shotgun (WGS) entry which is preliminary data.</text>
</comment>
<organism evidence="1">
    <name type="scientific">Caldilineaceae bacterium SB0675_bin_29</name>
    <dbReference type="NCBI Taxonomy" id="2605266"/>
    <lineage>
        <taxon>Bacteria</taxon>
        <taxon>Bacillati</taxon>
        <taxon>Chloroflexota</taxon>
        <taxon>Caldilineae</taxon>
        <taxon>Caldilineales</taxon>
        <taxon>Caldilineaceae</taxon>
    </lineage>
</organism>
<dbReference type="AlphaFoldDB" id="A0A6B1G5L7"/>
<reference evidence="1" key="1">
    <citation type="submission" date="2019-09" db="EMBL/GenBank/DDBJ databases">
        <title>Characterisation of the sponge microbiome using genome-centric metagenomics.</title>
        <authorList>
            <person name="Engelberts J.P."/>
            <person name="Robbins S.J."/>
            <person name="De Goeij J.M."/>
            <person name="Aranda M."/>
            <person name="Bell S.C."/>
            <person name="Webster N.S."/>
        </authorList>
    </citation>
    <scope>NUCLEOTIDE SEQUENCE</scope>
    <source>
        <strain evidence="1">SB0675_bin_29</strain>
    </source>
</reference>
<keyword evidence="1" id="KW-0808">Transferase</keyword>
<gene>
    <name evidence="1" type="ORF">F4148_18925</name>
</gene>
<evidence type="ECO:0000313" key="1">
    <source>
        <dbReference type="EMBL" id="MYH63727.1"/>
    </source>
</evidence>
<sequence>MSEPPHPVDVAAWVARAAQDPVAHRQRQAVEIILNAIAMTGPINTELFLKGGILLGLAYGSPRQTTDIDLSAAFAADDDIGHRMGTMLDSTFPRTAASLGYADLVLRTQSAKGSPNHIFPEAEFPALKLKIAYARRGTNEERALNEGTASSVIAVDISFNEPLNHVQLLELTGGQELYAYGPCCREVPCLAPADST</sequence>